<dbReference type="InterPro" id="IPR018631">
    <property type="entry name" value="AAA-ATPase-like_dom"/>
</dbReference>
<evidence type="ECO:0000259" key="1">
    <source>
        <dbReference type="Pfam" id="PF09820"/>
    </source>
</evidence>
<dbReference type="PANTHER" id="PTHR34825:SF1">
    <property type="entry name" value="AAA-ATPASE-LIKE DOMAIN-CONTAINING PROTEIN"/>
    <property type="match status" value="1"/>
</dbReference>
<accession>A0A6A7G128</accession>
<dbReference type="AlphaFoldDB" id="A0A6A7G128"/>
<organism evidence="2">
    <name type="scientific">Hirondellea gigas</name>
    <dbReference type="NCBI Taxonomy" id="1518452"/>
    <lineage>
        <taxon>Eukaryota</taxon>
        <taxon>Metazoa</taxon>
        <taxon>Ecdysozoa</taxon>
        <taxon>Arthropoda</taxon>
        <taxon>Crustacea</taxon>
        <taxon>Multicrustacea</taxon>
        <taxon>Malacostraca</taxon>
        <taxon>Eumalacostraca</taxon>
        <taxon>Peracarida</taxon>
        <taxon>Amphipoda</taxon>
        <taxon>Amphilochidea</taxon>
        <taxon>Lysianassida</taxon>
        <taxon>Lysianassidira</taxon>
        <taxon>Lysianassoidea</taxon>
        <taxon>Lysianassidae</taxon>
        <taxon>Hirondellea</taxon>
    </lineage>
</organism>
<dbReference type="PANTHER" id="PTHR34825">
    <property type="entry name" value="CONSERVED PROTEIN, WITH A WEAK D-GALACTARATE DEHYDRATASE/ALTRONATE HYDROLASE DOMAIN"/>
    <property type="match status" value="1"/>
</dbReference>
<feature type="domain" description="AAA-ATPase-like" evidence="1">
    <location>
        <begin position="43"/>
        <end position="253"/>
    </location>
</feature>
<dbReference type="Pfam" id="PF09820">
    <property type="entry name" value="AAA-ATPase_like"/>
    <property type="match status" value="1"/>
</dbReference>
<evidence type="ECO:0000313" key="2">
    <source>
        <dbReference type="EMBL" id="LAC24184.1"/>
    </source>
</evidence>
<name>A0A6A7G128_9CRUS</name>
<reference evidence="2" key="1">
    <citation type="submission" date="2017-11" db="EMBL/GenBank/DDBJ databases">
        <title>The sensing device of the deep-sea amphipod.</title>
        <authorList>
            <person name="Kobayashi H."/>
            <person name="Nagahama T."/>
            <person name="Arai W."/>
            <person name="Sasagawa Y."/>
            <person name="Umeda M."/>
            <person name="Hayashi T."/>
            <person name="Nikaido I."/>
            <person name="Watanabe H."/>
            <person name="Oguri K."/>
            <person name="Kitazato H."/>
            <person name="Fujioka K."/>
            <person name="Kido Y."/>
            <person name="Takami H."/>
        </authorList>
    </citation>
    <scope>NUCLEOTIDE SEQUENCE</scope>
    <source>
        <tissue evidence="2">Whole body</tissue>
    </source>
</reference>
<dbReference type="EMBL" id="IACT01005012">
    <property type="protein sequence ID" value="LAC24184.1"/>
    <property type="molecule type" value="mRNA"/>
</dbReference>
<protein>
    <recommendedName>
        <fullName evidence="1">AAA-ATPase-like domain-containing protein</fullName>
    </recommendedName>
</protein>
<proteinExistence type="evidence at transcript level"/>
<sequence length="599" mass="67717">MNMFSRSLKVISSFVTKQRRPPPHVFFQKAFQSSGGLLIIKPGFQSFEQLMKPSIAYVDKTAPLVDLVRFDTPYDRVFLSRPRKWGKSVTVDTLACLFQNKRDLFEGTEICDHPDVEWIEYPVVRLDFSILKVHDLRRDLVVELASIGTSYGVTVGLTPSSTKADVVNVERAAKQLFTQLASNSKTGKIVLLVDEYDAPVTKLLEWRNKTADALLVENLQILQEFYSVVKALGHLFRFQFVTGVSKFVKSGVFSGVNHLTDISMIPRFSSMLGFTWEEIQTDFAPHLLALGKELNLSSDDLHAKITQWYNGYSWCGPDRVYNPYSICRLLSDQTFEPYWIQAGTPGWLLRLINHAAVVNTTEWDNQFVAKSKFDEIELNTMGNHSFDITNLLFRTGYLTVKDQQQDPNNMKTSLLLGYPNFEVRDTFLPQVVRTLCPKMPDITECQRLLNNDDVVGFFMHLATTAFASIPGNISMPDEKWFHSIVHVILVMMGHEYPSELWDASGRLDLKVGNAYVEVKSAAIGNQGGLAELNLEEKTGSKQVVNRKPDNISADRLVVIFNSKPPRGLLKIVSVARGRENKVLYQSPELLSAIETRSTP</sequence>